<protein>
    <submittedName>
        <fullName evidence="6">3',5'-cyclic adenosine monophosphate phosphodiesterase CpdA</fullName>
        <ecNumber evidence="6">3.1.4.17</ecNumber>
    </submittedName>
</protein>
<keyword evidence="2 6" id="KW-0378">Hydrolase</keyword>
<reference evidence="6 7" key="1">
    <citation type="submission" date="2015-01" db="EMBL/GenBank/DDBJ databases">
        <title>Draft genome of the acidophilic iron oxidizer Ferrimicrobium acidiphilum strain T23.</title>
        <authorList>
            <person name="Poehlein A."/>
            <person name="Eisen S."/>
            <person name="Schloemann M."/>
            <person name="Johnson B.D."/>
            <person name="Daniel R."/>
            <person name="Muehling M."/>
        </authorList>
    </citation>
    <scope>NUCLEOTIDE SEQUENCE [LARGE SCALE GENOMIC DNA]</scope>
    <source>
        <strain evidence="6 7">T23</strain>
    </source>
</reference>
<proteinExistence type="inferred from homology"/>
<keyword evidence="1" id="KW-0479">Metal-binding</keyword>
<dbReference type="Proteomes" id="UP000032336">
    <property type="component" value="Unassembled WGS sequence"/>
</dbReference>
<dbReference type="EMBL" id="JXUW01000007">
    <property type="protein sequence ID" value="KJE77107.1"/>
    <property type="molecule type" value="Genomic_DNA"/>
</dbReference>
<evidence type="ECO:0000256" key="4">
    <source>
        <dbReference type="ARBA" id="ARBA00025742"/>
    </source>
</evidence>
<comment type="caution">
    <text evidence="6">The sequence shown here is derived from an EMBL/GenBank/DDBJ whole genome shotgun (WGS) entry which is preliminary data.</text>
</comment>
<dbReference type="Gene3D" id="3.30.750.180">
    <property type="entry name" value="GpdQ, beta-strand dimerisation domain"/>
    <property type="match status" value="1"/>
</dbReference>
<keyword evidence="3" id="KW-0408">Iron</keyword>
<dbReference type="STRING" id="1121877.FEAC_10370"/>
<dbReference type="Gene3D" id="3.60.21.40">
    <property type="entry name" value="GpdQ, catalytic alpha/beta sandwich domain"/>
    <property type="match status" value="1"/>
</dbReference>
<dbReference type="InterPro" id="IPR029052">
    <property type="entry name" value="Metallo-depent_PP-like"/>
</dbReference>
<dbReference type="EC" id="3.1.4.17" evidence="6"/>
<comment type="similarity">
    <text evidence="4">Belongs to the cyclic nucleotide phosphodiesterase class-III family.</text>
</comment>
<dbReference type="InterPro" id="IPR050884">
    <property type="entry name" value="CNP_phosphodiesterase-III"/>
</dbReference>
<dbReference type="RefSeq" id="WP_052565636.1">
    <property type="nucleotide sequence ID" value="NZ_JQKF01000007.1"/>
</dbReference>
<dbReference type="InterPro" id="IPR004843">
    <property type="entry name" value="Calcineurin-like_PHP"/>
</dbReference>
<dbReference type="PANTHER" id="PTHR42988:SF2">
    <property type="entry name" value="CYCLIC NUCLEOTIDE PHOSPHODIESTERASE CBUA0032-RELATED"/>
    <property type="match status" value="1"/>
</dbReference>
<name>A0A0D8FXV5_9ACTN</name>
<dbReference type="InterPro" id="IPR042283">
    <property type="entry name" value="GpdQ_catalytic"/>
</dbReference>
<keyword evidence="7" id="KW-1185">Reference proteome</keyword>
<dbReference type="GeneID" id="78372289"/>
<evidence type="ECO:0000256" key="1">
    <source>
        <dbReference type="ARBA" id="ARBA00022723"/>
    </source>
</evidence>
<dbReference type="Pfam" id="PF00149">
    <property type="entry name" value="Metallophos"/>
    <property type="match status" value="1"/>
</dbReference>
<sequence>MTRIVHVSDLHFELAPERFKPGVRQELDLSIPAIRAARPDCLVVTGDLTSYGCFDRSQLVGVRRWLDGIGVDYLAIPGNHDLSANVVRGSSYPIMETYEPVPWAATNFARTFSQEPLVHRGEGPVTLLALALREDDPDGSLDLLAQALDRLEGPALVLGHYPLAVTKEVGVLASFGYQGYIDRVRERMLELLHSQPLVRAYLCGHVHAQTVTPLGADLIQLSAGGLGPGASAGWIIDVVDSTLEIRSLRGGGSKVFWPAEMLDGNDALDYHLWCGQEPVVVPLYVA</sequence>
<dbReference type="InterPro" id="IPR042281">
    <property type="entry name" value="GpdQ_beta-strand"/>
</dbReference>
<evidence type="ECO:0000313" key="6">
    <source>
        <dbReference type="EMBL" id="KJE77107.1"/>
    </source>
</evidence>
<dbReference type="PANTHER" id="PTHR42988">
    <property type="entry name" value="PHOSPHOHYDROLASE"/>
    <property type="match status" value="1"/>
</dbReference>
<organism evidence="6 7">
    <name type="scientific">Ferrimicrobium acidiphilum DSM 19497</name>
    <dbReference type="NCBI Taxonomy" id="1121877"/>
    <lineage>
        <taxon>Bacteria</taxon>
        <taxon>Bacillati</taxon>
        <taxon>Actinomycetota</taxon>
        <taxon>Acidimicrobiia</taxon>
        <taxon>Acidimicrobiales</taxon>
        <taxon>Acidimicrobiaceae</taxon>
        <taxon>Ferrimicrobium</taxon>
    </lineage>
</organism>
<dbReference type="SUPFAM" id="SSF56300">
    <property type="entry name" value="Metallo-dependent phosphatases"/>
    <property type="match status" value="1"/>
</dbReference>
<feature type="domain" description="Calcineurin-like phosphoesterase" evidence="5">
    <location>
        <begin position="3"/>
        <end position="208"/>
    </location>
</feature>
<evidence type="ECO:0000256" key="3">
    <source>
        <dbReference type="ARBA" id="ARBA00023004"/>
    </source>
</evidence>
<dbReference type="eggNOG" id="COG1409">
    <property type="taxonomic scope" value="Bacteria"/>
</dbReference>
<dbReference type="GO" id="GO:0004114">
    <property type="term" value="F:3',5'-cyclic-nucleotide phosphodiesterase activity"/>
    <property type="evidence" value="ECO:0007669"/>
    <property type="project" value="UniProtKB-EC"/>
</dbReference>
<dbReference type="AlphaFoldDB" id="A0A0D8FXV5"/>
<accession>A0A0D8FXV5</accession>
<evidence type="ECO:0000259" key="5">
    <source>
        <dbReference type="Pfam" id="PF00149"/>
    </source>
</evidence>
<dbReference type="GO" id="GO:0046872">
    <property type="term" value="F:metal ion binding"/>
    <property type="evidence" value="ECO:0007669"/>
    <property type="project" value="UniProtKB-KW"/>
</dbReference>
<evidence type="ECO:0000256" key="2">
    <source>
        <dbReference type="ARBA" id="ARBA00022801"/>
    </source>
</evidence>
<evidence type="ECO:0000313" key="7">
    <source>
        <dbReference type="Proteomes" id="UP000032336"/>
    </source>
</evidence>
<gene>
    <name evidence="6" type="primary">cpdA</name>
    <name evidence="6" type="ORF">FEAC_10370</name>
</gene>